<organism evidence="2 3">
    <name type="scientific">Thanatephorus cucumeris (strain AG1-IA)</name>
    <name type="common">Rice sheath blight fungus</name>
    <name type="synonym">Rhizoctonia solani</name>
    <dbReference type="NCBI Taxonomy" id="983506"/>
    <lineage>
        <taxon>Eukaryota</taxon>
        <taxon>Fungi</taxon>
        <taxon>Dikarya</taxon>
        <taxon>Basidiomycota</taxon>
        <taxon>Agaricomycotina</taxon>
        <taxon>Agaricomycetes</taxon>
        <taxon>Cantharellales</taxon>
        <taxon>Ceratobasidiaceae</taxon>
        <taxon>Rhizoctonia</taxon>
        <taxon>Rhizoctonia solani AG-1</taxon>
    </lineage>
</organism>
<dbReference type="InterPro" id="IPR000182">
    <property type="entry name" value="GNAT_dom"/>
</dbReference>
<keyword evidence="2" id="KW-0808">Transferase</keyword>
<accession>L8WIV8</accession>
<sequence length="344" mass="38391">MPPFSRLGTRYHLSIPRPLDKSNPTLSKRRHASYTTTMIPIVQLDPDNPFPLLITTTISKNSQLPHVKNFRIEEMNWSNPVGASLRDAQQVELDARYEQGKLGKEPGIKPSSDNIALFVVSYPVPILDSNSPDPSESIPIACGALRKLDEDYMELKRMYAIPSVRGSGAALSVLTALEHYARKIKGLKGIRLEAGELHVEAIKYVPPRLPPPRQAEIDCGGMHVGFILGMGTRRLNVSDIIKMSLGPDVLKRTLSEGDLRGWVSWSVCVRARGRVNILHCRFRLAHNSMNTDSQIPAWFRRVRVVSENVYVCMILIPKTLLRTAATPALWGAILNMSSCQIRLV</sequence>
<dbReference type="GO" id="GO:0016747">
    <property type="term" value="F:acyltransferase activity, transferring groups other than amino-acyl groups"/>
    <property type="evidence" value="ECO:0007669"/>
    <property type="project" value="InterPro"/>
</dbReference>
<protein>
    <submittedName>
        <fullName evidence="2">Acetyltransferase (GNAT) family domain-containing protein</fullName>
    </submittedName>
</protein>
<dbReference type="Gene3D" id="3.40.630.30">
    <property type="match status" value="1"/>
</dbReference>
<evidence type="ECO:0000313" key="2">
    <source>
        <dbReference type="EMBL" id="ELU37835.1"/>
    </source>
</evidence>
<dbReference type="HOGENOM" id="CLU_806937_0_0_1"/>
<feature type="domain" description="N-acetyltransferase" evidence="1">
    <location>
        <begin position="139"/>
        <end position="203"/>
    </location>
</feature>
<dbReference type="STRING" id="983506.L8WIV8"/>
<dbReference type="Proteomes" id="UP000011668">
    <property type="component" value="Unassembled WGS sequence"/>
</dbReference>
<dbReference type="SUPFAM" id="SSF55729">
    <property type="entry name" value="Acyl-CoA N-acyltransferases (Nat)"/>
    <property type="match status" value="1"/>
</dbReference>
<reference evidence="2 3" key="1">
    <citation type="journal article" date="2013" name="Nat. Commun.">
        <title>The evolution and pathogenic mechanisms of the rice sheath blight pathogen.</title>
        <authorList>
            <person name="Zheng A."/>
            <person name="Lin R."/>
            <person name="Xu L."/>
            <person name="Qin P."/>
            <person name="Tang C."/>
            <person name="Ai P."/>
            <person name="Zhang D."/>
            <person name="Liu Y."/>
            <person name="Sun Z."/>
            <person name="Feng H."/>
            <person name="Wang Y."/>
            <person name="Chen Y."/>
            <person name="Liang X."/>
            <person name="Fu R."/>
            <person name="Li Q."/>
            <person name="Zhang J."/>
            <person name="Yu X."/>
            <person name="Xie Z."/>
            <person name="Ding L."/>
            <person name="Guan P."/>
            <person name="Tang J."/>
            <person name="Liang Y."/>
            <person name="Wang S."/>
            <person name="Deng Q."/>
            <person name="Li S."/>
            <person name="Zhu J."/>
            <person name="Wang L."/>
            <person name="Liu H."/>
            <person name="Li P."/>
        </authorList>
    </citation>
    <scope>NUCLEOTIDE SEQUENCE [LARGE SCALE GENOMIC DNA]</scope>
    <source>
        <strain evidence="3">AG-1 IA</strain>
    </source>
</reference>
<gene>
    <name evidence="2" type="ORF">AG1IA_08135</name>
</gene>
<proteinExistence type="predicted"/>
<comment type="caution">
    <text evidence="2">The sequence shown here is derived from an EMBL/GenBank/DDBJ whole genome shotgun (WGS) entry which is preliminary data.</text>
</comment>
<name>L8WIV8_THACA</name>
<evidence type="ECO:0000259" key="1">
    <source>
        <dbReference type="Pfam" id="PF00583"/>
    </source>
</evidence>
<keyword evidence="3" id="KW-1185">Reference proteome</keyword>
<dbReference type="EMBL" id="AFRT01002459">
    <property type="protein sequence ID" value="ELU37835.1"/>
    <property type="molecule type" value="Genomic_DNA"/>
</dbReference>
<dbReference type="InterPro" id="IPR016181">
    <property type="entry name" value="Acyl_CoA_acyltransferase"/>
</dbReference>
<dbReference type="Pfam" id="PF00583">
    <property type="entry name" value="Acetyltransf_1"/>
    <property type="match status" value="1"/>
</dbReference>
<dbReference type="AlphaFoldDB" id="L8WIV8"/>
<dbReference type="OrthoDB" id="41532at2759"/>
<evidence type="ECO:0000313" key="3">
    <source>
        <dbReference type="Proteomes" id="UP000011668"/>
    </source>
</evidence>